<feature type="binding site" evidence="2">
    <location>
        <position position="78"/>
    </location>
    <ligand>
        <name>substrate</name>
    </ligand>
</feature>
<dbReference type="InterPro" id="IPR020019">
    <property type="entry name" value="AcTrfase_PglD-like"/>
</dbReference>
<dbReference type="InterPro" id="IPR041561">
    <property type="entry name" value="PglD_N"/>
</dbReference>
<dbReference type="Gene3D" id="3.40.50.20">
    <property type="match status" value="1"/>
</dbReference>
<protein>
    <submittedName>
        <fullName evidence="4">NeuD/PglB/VioB family sugar acetyltransferase</fullName>
    </submittedName>
</protein>
<dbReference type="Proteomes" id="UP000664385">
    <property type="component" value="Unassembled WGS sequence"/>
</dbReference>
<accession>A0A939DW48</accession>
<evidence type="ECO:0000256" key="1">
    <source>
        <dbReference type="PIRSR" id="PIRSR620019-1"/>
    </source>
</evidence>
<dbReference type="CDD" id="cd03360">
    <property type="entry name" value="LbH_AT_putative"/>
    <property type="match status" value="1"/>
</dbReference>
<gene>
    <name evidence="4" type="ORF">JF543_05205</name>
</gene>
<dbReference type="InterPro" id="IPR011004">
    <property type="entry name" value="Trimer_LpxA-like_sf"/>
</dbReference>
<dbReference type="PANTHER" id="PTHR43300:SF7">
    <property type="entry name" value="UDP-N-ACETYLBACILLOSAMINE N-ACETYLTRANSFERASE"/>
    <property type="match status" value="1"/>
</dbReference>
<evidence type="ECO:0000313" key="5">
    <source>
        <dbReference type="Proteomes" id="UP000664385"/>
    </source>
</evidence>
<feature type="site" description="Increases basicity of active site His" evidence="1">
    <location>
        <position position="146"/>
    </location>
</feature>
<evidence type="ECO:0000259" key="3">
    <source>
        <dbReference type="Pfam" id="PF17836"/>
    </source>
</evidence>
<dbReference type="Pfam" id="PF17836">
    <property type="entry name" value="PglD_N"/>
    <property type="match status" value="1"/>
</dbReference>
<dbReference type="SUPFAM" id="SSF51161">
    <property type="entry name" value="Trimeric LpxA-like enzymes"/>
    <property type="match status" value="1"/>
</dbReference>
<dbReference type="PANTHER" id="PTHR43300">
    <property type="entry name" value="ACETYLTRANSFERASE"/>
    <property type="match status" value="1"/>
</dbReference>
<dbReference type="RefSeq" id="WP_206822970.1">
    <property type="nucleotide sequence ID" value="NZ_JAEMWU010000001.1"/>
</dbReference>
<organism evidence="4 5">
    <name type="scientific">Microbacterium esteraromaticum</name>
    <dbReference type="NCBI Taxonomy" id="57043"/>
    <lineage>
        <taxon>Bacteria</taxon>
        <taxon>Bacillati</taxon>
        <taxon>Actinomycetota</taxon>
        <taxon>Actinomycetes</taxon>
        <taxon>Micrococcales</taxon>
        <taxon>Microbacteriaceae</taxon>
        <taxon>Microbacterium</taxon>
    </lineage>
</organism>
<dbReference type="Gene3D" id="2.160.10.10">
    <property type="entry name" value="Hexapeptide repeat proteins"/>
    <property type="match status" value="1"/>
</dbReference>
<feature type="active site" description="Proton acceptor" evidence="1">
    <location>
        <position position="145"/>
    </location>
</feature>
<dbReference type="NCBIfam" id="TIGR03570">
    <property type="entry name" value="NeuD_NnaD"/>
    <property type="match status" value="1"/>
</dbReference>
<evidence type="ECO:0000256" key="2">
    <source>
        <dbReference type="PIRSR" id="PIRSR620019-2"/>
    </source>
</evidence>
<sequence length="220" mass="22398">MTEQVVVVGAGGFGRETVDVVEAVISGGGGIALLGIVDANPREADLQQLSARGIAYLGTEEQWLPYAPTGSRFIVAIGNPRVRGAVADRLLEAGLHPITVIHPQAVIGSQATIGAGVVICAGVQVSTNVTLGDHVHLNPACIIGHDAELENCVSVNPGAIVSGNVRVRENTLLGAGSMVLQGLTIAAGTTVGAGACVTKDTRFGWTVAGVPARPMRGRDV</sequence>
<name>A0A939DW48_9MICO</name>
<proteinExistence type="predicted"/>
<dbReference type="AlphaFoldDB" id="A0A939DW48"/>
<evidence type="ECO:0000313" key="4">
    <source>
        <dbReference type="EMBL" id="MBN8205352.1"/>
    </source>
</evidence>
<feature type="domain" description="PglD N-terminal" evidence="3">
    <location>
        <begin position="4"/>
        <end position="90"/>
    </location>
</feature>
<comment type="caution">
    <text evidence="4">The sequence shown here is derived from an EMBL/GenBank/DDBJ whole genome shotgun (WGS) entry which is preliminary data.</text>
</comment>
<dbReference type="InterPro" id="IPR050179">
    <property type="entry name" value="Trans_hexapeptide_repeat"/>
</dbReference>
<dbReference type="EMBL" id="JAEMWU010000001">
    <property type="protein sequence ID" value="MBN8205352.1"/>
    <property type="molecule type" value="Genomic_DNA"/>
</dbReference>
<reference evidence="4" key="1">
    <citation type="submission" date="2020-12" db="EMBL/GenBank/DDBJ databases">
        <title>PHA producing bacteria isolated from mangrove.</title>
        <authorList>
            <person name="Zheng W."/>
            <person name="Yu S."/>
            <person name="Huang Y."/>
        </authorList>
    </citation>
    <scope>NUCLEOTIDE SEQUENCE</scope>
    <source>
        <strain evidence="4">GN8-5</strain>
    </source>
</reference>